<dbReference type="EMBL" id="VTCY01000012">
    <property type="protein sequence ID" value="KAB0451575.1"/>
    <property type="molecule type" value="Genomic_DNA"/>
</dbReference>
<name>A0A643CLU2_ANAMA</name>
<accession>A0A643CLU2</accession>
<feature type="region of interest" description="Disordered" evidence="1">
    <location>
        <begin position="1461"/>
        <end position="1537"/>
    </location>
</feature>
<organism evidence="2">
    <name type="scientific">Anaplasma marginale</name>
    <dbReference type="NCBI Taxonomy" id="770"/>
    <lineage>
        <taxon>Bacteria</taxon>
        <taxon>Pseudomonadati</taxon>
        <taxon>Pseudomonadota</taxon>
        <taxon>Alphaproteobacteria</taxon>
        <taxon>Rickettsiales</taxon>
        <taxon>Anaplasmataceae</taxon>
        <taxon>Anaplasma</taxon>
    </lineage>
</organism>
<gene>
    <name evidence="2" type="ORF">FY207_03845</name>
</gene>
<feature type="compositionally biased region" description="Low complexity" evidence="1">
    <location>
        <begin position="1477"/>
        <end position="1503"/>
    </location>
</feature>
<comment type="caution">
    <text evidence="2">The sequence shown here is derived from an EMBL/GenBank/DDBJ whole genome shotgun (WGS) entry which is preliminary data.</text>
</comment>
<feature type="region of interest" description="Disordered" evidence="1">
    <location>
        <begin position="1189"/>
        <end position="1252"/>
    </location>
</feature>
<proteinExistence type="predicted"/>
<feature type="compositionally biased region" description="Low complexity" evidence="1">
    <location>
        <begin position="1303"/>
        <end position="1315"/>
    </location>
</feature>
<evidence type="ECO:0000313" key="2">
    <source>
        <dbReference type="EMBL" id="KAB0451575.1"/>
    </source>
</evidence>
<sequence length="1537" mass="169741">MGPKLLKAPSDLGKSLMTDPGCLYRGESENRKFEPALALLQYMYELAQRLNSKQVLTSIDFDGPEAASDDLLADKFVEVANVIGSPYSSIPKEAWRAVIKLVEATPDARTHLPKFLAECFDPDCIKFAKFEVCPYSHFTISAIPKYSGVRGQLEKRKGKITPAYLVEERVQFNVVNTKGESLGTFTMHTSCTLSRDEQLSSDKSVVMDAVNTNIQITNDLCRNLRQEGYKCTHKPAAKKYKIYLPPAAADGTPGVRRDITETPTRLLSSDDYLGRLFDGAAGVEYTPRIFRGLLGPALQVNPTDIDVVKHATFLKQSKIAHERSFPTSKNREQHSSVEKRAVIGSESGKFMHAVLRYDVVHKYEIPDSCESATRIEDLKLHVKIVDNGRGNSLFLTKDEVDTASFERINIKRRAELSTNAAWDDAATAQRCGYTNLAAKQTPAAQYSASSQDQWCFVSEDLLEDSYERYGVAHPDRPIITSEGVQRDTLNFLVSQAVYNEASQNVDPISMEIEKHCVSHRGLVSGSSINTEHQESGSQHRVEEHFILYPKGSRPNNTSLKVHAFVSYIVHGYDWVTKKGEKVALLGTKAQLGMRFVNPQFNLDECLQVGNSSIDSGSFQVFDIALKGDTRIRCDKFRDAIGKIDVAKDGALFSPSQSRDGVGGKRKEAVEVVDQGKVVFEQMAKYYGAAAFNDSEEESVHVAHDITGPIIPKTRTLASGAVGKLLRLYDMDAIHVVGRSRRGRAAQGASSVSSVRFAPCHSDNLSELAQKRLELLELLETWIKEIGHQTHTSLFEATINLCGNFSHEGFTQFLLSQFQDYTRFPSKAAIVDKKLFLQFDQSTSEDGKPQDKIRVVQHALVAPMAWWQTENLHLVVCYDVCVAQMDNGLKQLRITHPVAAVKSCSNTNLKAAKPYTSLQLERDNEFRIVRIPSNRMPEPVKALAVMQSAQDNFAGYKYLIQGSSESRGPGQSVSEKMRTCIMEFVGLHGIDKLLGSEYISAPDRTYDVLSEDCELGGQGFTQPKGSIAACYDEVTNTLSRANYDKFVKFFCTALGITRIDDRESEWEDIGTSVFKDRLPPRLGEGIGMTHELAFSAKSVVTDAPLNIKVTMSYTLRYRGTKDGKNFFAMGNPSVTVSMSTKDGRKLGEASLRSDALALPLQAIIAVTSMKERHVQKPHDKEEQFVRKLQATAPQQKDEDEEAHVVSPEPAAVMLSGTRDGGSSESEDQTVDEEEDQDEVLASKGGDAEPEEMELGSHTITKHSAASKAEAARGAVEPVNDLSQDIAACLSAADTECSLSDQEVASRPSRPSRAQASETAPLRKPTRAKRRERSTAQESLYGAITAAHGGYDSSYDSRDDDLQTPSYRSRRMDDSFASTVFEPASRVAWYTRILNAVVRVLLLAWTCIKTMFSWTFRCFSTRNSATDVLYVYDELRAHGSDSRAKSHPKAQTARPQVDLSSVNSVDDGYYQSEGRTPDATPVSYSSSSRTAPVSSVSTSRTASTRPGRHRGGNPTTVVDSAAADQLHARSGGVSRRARM</sequence>
<reference evidence="2" key="1">
    <citation type="submission" date="2019-08" db="EMBL/GenBank/DDBJ databases">
        <authorList>
            <person name="Amaro Estrada I."/>
            <person name="Quiroz Castaneda R.E."/>
            <person name="Martinez Ocampo F."/>
            <person name="Rodriguez Camarillo S.D."/>
        </authorList>
    </citation>
    <scope>NUCLEOTIDE SEQUENCE</scope>
    <source>
        <strain evidence="2">MEX-30-184-02</strain>
    </source>
</reference>
<protein>
    <submittedName>
        <fullName evidence="2">Uncharacterized protein</fullName>
    </submittedName>
</protein>
<dbReference type="RefSeq" id="WP_150150446.1">
    <property type="nucleotide sequence ID" value="NZ_VTCY01000012.1"/>
</dbReference>
<feature type="compositionally biased region" description="Acidic residues" evidence="1">
    <location>
        <begin position="1223"/>
        <end position="1237"/>
    </location>
</feature>
<evidence type="ECO:0000256" key="1">
    <source>
        <dbReference type="SAM" id="MobiDB-lite"/>
    </source>
</evidence>
<feature type="region of interest" description="Disordered" evidence="1">
    <location>
        <begin position="1298"/>
        <end position="1334"/>
    </location>
</feature>